<organism evidence="2 3">
    <name type="scientific">Flavilitoribacter nigricans (strain ATCC 23147 / DSM 23189 / NBRC 102662 / NCIMB 1420 / SS-2)</name>
    <name type="common">Lewinella nigricans</name>
    <dbReference type="NCBI Taxonomy" id="1122177"/>
    <lineage>
        <taxon>Bacteria</taxon>
        <taxon>Pseudomonadati</taxon>
        <taxon>Bacteroidota</taxon>
        <taxon>Saprospiria</taxon>
        <taxon>Saprospirales</taxon>
        <taxon>Lewinellaceae</taxon>
        <taxon>Flavilitoribacter</taxon>
    </lineage>
</organism>
<evidence type="ECO:0000313" key="3">
    <source>
        <dbReference type="Proteomes" id="UP000223913"/>
    </source>
</evidence>
<reference evidence="2 3" key="1">
    <citation type="submission" date="2017-10" db="EMBL/GenBank/DDBJ databases">
        <title>The draft genome sequence of Lewinella nigricans NBRC 102662.</title>
        <authorList>
            <person name="Wang K."/>
        </authorList>
    </citation>
    <scope>NUCLEOTIDE SEQUENCE [LARGE SCALE GENOMIC DNA]</scope>
    <source>
        <strain evidence="2 3">NBRC 102662</strain>
    </source>
</reference>
<protein>
    <recommendedName>
        <fullName evidence="1">Ig-like domain-containing protein</fullName>
    </recommendedName>
</protein>
<evidence type="ECO:0000313" key="2">
    <source>
        <dbReference type="EMBL" id="PHN00903.1"/>
    </source>
</evidence>
<gene>
    <name evidence="2" type="ORF">CRP01_39890</name>
</gene>
<dbReference type="NCBIfam" id="TIGR04183">
    <property type="entry name" value="Por_Secre_tail"/>
    <property type="match status" value="1"/>
</dbReference>
<dbReference type="Pfam" id="PF13573">
    <property type="entry name" value="SprB"/>
    <property type="match status" value="9"/>
</dbReference>
<dbReference type="AlphaFoldDB" id="A0A2D0MZM6"/>
<keyword evidence="3" id="KW-1185">Reference proteome</keyword>
<name>A0A2D0MZM6_FLAN2</name>
<dbReference type="InterPro" id="IPR007110">
    <property type="entry name" value="Ig-like_dom"/>
</dbReference>
<evidence type="ECO:0000259" key="1">
    <source>
        <dbReference type="PROSITE" id="PS50835"/>
    </source>
</evidence>
<sequence length="1216" mass="126601">MLPCRHPRCEQKFYVFVVHRSVLHYPHFLFIILTDENGLIKVTALPFAGLKCTPADRAVYCHSNNFFTKIDQHQTPGKMKQITTKNTKGLIPSQPTSPLVANYLILKNYRSILKALLFPLALMLSVQPATSQTCVPQPPDANDIPNPLHDPDCGVTMNDCTSKDLSVVGAYLEMDEDCPDCTPGEQLTAELFLILQNTTGSTRTSFAIFGDLEITSPDGTVSLCPISRCNGPVPRFSDTPVSYGFITFKCGDGLKLTNVLLSWTDAGKGSTCANHDCAEIAPKCGQADEIEIASVLAATGSKTDVVCNDDNGPSSDGTASVSAMGGKPPYSYAWSNGGSTASISNLAAGGYTCTVTDANGCTAEVPVTVGTPAHFSCTASQKFPVVCNGESNGSGMVVATGGTGGYSYKWDNGNTSATANNLDAGTHYVTVTDSKGCTSVCSVLITEPDALSCSAGQNSPVKCYGESNGSATVTPSGGNGGYSYKWDNGNTSATANNLNAGSHSVTVTDSKGCTTTCSVTITQPNMLTCSASQNTPVECYGESNGSATVTPSGGNGGYSYKWDNGNTSATANNLNAGSHSVTVTDSKGCTTTCSVTITQPDMLSCTANQNSPVECYGESNGSATVTPSGGNGGYSYKWDNGNTSATANNLNAGSHSVTVTDSKGCTTTCSVTITQPNMLTCSAGQNTPVECYGESNGSATVTPSGGNGGYSYKWDNGNTSATANNLNAGTHSVTVTDSKGCTTTCSVTITQPDMLSCTASQNSPVECYGESNGSATVTPSGGNGGYSYKWDNGNTSATANNLNAGSHSVTVTDSKGCTTSCTVTIGQPDRLSCSTKQNSPVECYGESNGSATVTASGGNGGYSYKWDNGNTSATANNLKAGSHSVTVTDSEGCTTSCTVTISQPSSLSCSASQNSPADCTLANGSATASGSGGNGGYSYKWDNGNTSATANNLTAGTHSVTVTDSKGCTSVCSVTIEEICGCWVVRQRSNSYSGGTTRLSFEVCVRDESCPAVSNVLFSLPCGEVAINPTSSDPGLSTENPSGRYNRKTGRCSSDYGLRYESFNRGIDGCTTFTYELDGNWTNYTTTVWVKGGRTEEVFSFGPNPFIANVSTSESNTAPIGLPTLAPEFEKIRLQVFPVPARGDVQFQFTATENERATIDIFNLAGQQVARIFNQQIDAGVTYTAYLKDNSLPEGTYFYRLVAGEQTQQGKILLFE</sequence>
<dbReference type="Proteomes" id="UP000223913">
    <property type="component" value="Unassembled WGS sequence"/>
</dbReference>
<proteinExistence type="predicted"/>
<comment type="caution">
    <text evidence="2">The sequence shown here is derived from an EMBL/GenBank/DDBJ whole genome shotgun (WGS) entry which is preliminary data.</text>
</comment>
<dbReference type="EMBL" id="PDUD01000070">
    <property type="protein sequence ID" value="PHN00903.1"/>
    <property type="molecule type" value="Genomic_DNA"/>
</dbReference>
<dbReference type="InterPro" id="IPR025667">
    <property type="entry name" value="SprB_repeat"/>
</dbReference>
<accession>A0A2D0MZM6</accession>
<feature type="domain" description="Ig-like" evidence="1">
    <location>
        <begin position="282"/>
        <end position="368"/>
    </location>
</feature>
<dbReference type="Gene3D" id="2.60.40.740">
    <property type="match status" value="8"/>
</dbReference>
<dbReference type="CDD" id="cd00146">
    <property type="entry name" value="PKD"/>
    <property type="match status" value="3"/>
</dbReference>
<dbReference type="InterPro" id="IPR026444">
    <property type="entry name" value="Secre_tail"/>
</dbReference>
<dbReference type="Pfam" id="PF18962">
    <property type="entry name" value="Por_Secre_tail"/>
    <property type="match status" value="1"/>
</dbReference>
<dbReference type="PROSITE" id="PS50835">
    <property type="entry name" value="IG_LIKE"/>
    <property type="match status" value="1"/>
</dbReference>
<dbReference type="OrthoDB" id="599464at2"/>